<dbReference type="Gene3D" id="1.10.1740.10">
    <property type="match status" value="1"/>
</dbReference>
<evidence type="ECO:0000313" key="9">
    <source>
        <dbReference type="EMBL" id="GAA2353381.1"/>
    </source>
</evidence>
<dbReference type="InterPro" id="IPR013324">
    <property type="entry name" value="RNA_pol_sigma_r3/r4-like"/>
</dbReference>
<dbReference type="InterPro" id="IPR036388">
    <property type="entry name" value="WH-like_DNA-bd_sf"/>
</dbReference>
<dbReference type="Proteomes" id="UP001500253">
    <property type="component" value="Unassembled WGS sequence"/>
</dbReference>
<feature type="region of interest" description="Disordered" evidence="6">
    <location>
        <begin position="81"/>
        <end position="104"/>
    </location>
</feature>
<evidence type="ECO:0000256" key="6">
    <source>
        <dbReference type="SAM" id="MobiDB-lite"/>
    </source>
</evidence>
<evidence type="ECO:0000256" key="1">
    <source>
        <dbReference type="ARBA" id="ARBA00010641"/>
    </source>
</evidence>
<name>A0ABP5TLW6_9ACTN</name>
<dbReference type="EMBL" id="BAAASD010000021">
    <property type="protein sequence ID" value="GAA2353381.1"/>
    <property type="molecule type" value="Genomic_DNA"/>
</dbReference>
<evidence type="ECO:0000256" key="4">
    <source>
        <dbReference type="ARBA" id="ARBA00023082"/>
    </source>
</evidence>
<dbReference type="Gene3D" id="3.10.450.50">
    <property type="match status" value="1"/>
</dbReference>
<dbReference type="SUPFAM" id="SSF88946">
    <property type="entry name" value="Sigma2 domain of RNA polymerase sigma factors"/>
    <property type="match status" value="1"/>
</dbReference>
<dbReference type="SUPFAM" id="SSF54427">
    <property type="entry name" value="NTF2-like"/>
    <property type="match status" value="1"/>
</dbReference>
<dbReference type="RefSeq" id="WP_346176435.1">
    <property type="nucleotide sequence ID" value="NZ_BAAASD010000021.1"/>
</dbReference>
<dbReference type="Pfam" id="PF08281">
    <property type="entry name" value="Sigma70_r4_2"/>
    <property type="match status" value="1"/>
</dbReference>
<keyword evidence="4" id="KW-0731">Sigma factor</keyword>
<dbReference type="NCBIfam" id="TIGR02937">
    <property type="entry name" value="sigma70-ECF"/>
    <property type="match status" value="1"/>
</dbReference>
<evidence type="ECO:0000259" key="7">
    <source>
        <dbReference type="Pfam" id="PF04542"/>
    </source>
</evidence>
<evidence type="ECO:0000256" key="3">
    <source>
        <dbReference type="ARBA" id="ARBA00023015"/>
    </source>
</evidence>
<evidence type="ECO:0000259" key="8">
    <source>
        <dbReference type="Pfam" id="PF08281"/>
    </source>
</evidence>
<dbReference type="InterPro" id="IPR032710">
    <property type="entry name" value="NTF2-like_dom_sf"/>
</dbReference>
<dbReference type="Pfam" id="PF04542">
    <property type="entry name" value="Sigma70_r2"/>
    <property type="match status" value="1"/>
</dbReference>
<dbReference type="Gene3D" id="1.10.10.10">
    <property type="entry name" value="Winged helix-like DNA-binding domain superfamily/Winged helix DNA-binding domain"/>
    <property type="match status" value="1"/>
</dbReference>
<dbReference type="SUPFAM" id="SSF88659">
    <property type="entry name" value="Sigma3 and sigma4 domains of RNA polymerase sigma factors"/>
    <property type="match status" value="1"/>
</dbReference>
<comment type="caution">
    <text evidence="9">The sequence shown here is derived from an EMBL/GenBank/DDBJ whole genome shotgun (WGS) entry which is preliminary data.</text>
</comment>
<dbReference type="PANTHER" id="PTHR30173:SF43">
    <property type="entry name" value="ECF RNA POLYMERASE SIGMA FACTOR SIGI-RELATED"/>
    <property type="match status" value="1"/>
</dbReference>
<feature type="domain" description="RNA polymerase sigma factor 70 region 4 type 2" evidence="8">
    <location>
        <begin position="117"/>
        <end position="167"/>
    </location>
</feature>
<feature type="compositionally biased region" description="Basic and acidic residues" evidence="6">
    <location>
        <begin position="81"/>
        <end position="103"/>
    </location>
</feature>
<dbReference type="InterPro" id="IPR052704">
    <property type="entry name" value="ECF_Sigma-70_Domain"/>
</dbReference>
<dbReference type="InterPro" id="IPR014284">
    <property type="entry name" value="RNA_pol_sigma-70_dom"/>
</dbReference>
<accession>A0ABP5TLW6</accession>
<dbReference type="InterPro" id="IPR013325">
    <property type="entry name" value="RNA_pol_sigma_r2"/>
</dbReference>
<comment type="similarity">
    <text evidence="1">Belongs to the sigma-70 factor family. ECF subfamily.</text>
</comment>
<keyword evidence="5" id="KW-0804">Transcription</keyword>
<comment type="subunit">
    <text evidence="2">Interacts transiently with the RNA polymerase catalytic core formed by RpoA, RpoB, RpoC and RpoZ (2 alpha, 1 beta, 1 beta' and 1 omega subunit) to form the RNA polymerase holoenzyme that can initiate transcription.</text>
</comment>
<evidence type="ECO:0000313" key="10">
    <source>
        <dbReference type="Proteomes" id="UP001500253"/>
    </source>
</evidence>
<protein>
    <submittedName>
        <fullName evidence="9">Sigma-70 family RNA polymerase sigma factor</fullName>
    </submittedName>
</protein>
<dbReference type="PANTHER" id="PTHR30173">
    <property type="entry name" value="SIGMA 19 FACTOR"/>
    <property type="match status" value="1"/>
</dbReference>
<gene>
    <name evidence="9" type="ORF">GCM10010246_47730</name>
</gene>
<evidence type="ECO:0000256" key="2">
    <source>
        <dbReference type="ARBA" id="ARBA00011344"/>
    </source>
</evidence>
<sequence>MHAQDGPAGGFTDGFEAHRDRLRSVAHRMLGSFSEAEDAVQEAWLRLARGGTDDVENLGGWLTTVVSRICLDMLRSRASRREELTGHRVPDEDPDPGRERSGDPEQEALLVESVGRALLVVLDRLGPAERVAFVLHDMFAVPFDEIAPIVDRSPATTKKLASRARQKVRGAAPALPGGELARQRRVVEAFLTASRNGDIDGVLAVLAPDVVRRADRTAVPPDRPGEIRGARAVAEEIAAFGRNSRFAEPALVGGAVGIVVAPQGRLRLVVAVTVVGERITAYELIADPGRLHRLDLGVLDAVTAAAEPGPPGRISPAGGDPR</sequence>
<evidence type="ECO:0000256" key="5">
    <source>
        <dbReference type="ARBA" id="ARBA00023163"/>
    </source>
</evidence>
<dbReference type="InterPro" id="IPR013249">
    <property type="entry name" value="RNA_pol_sigma70_r4_t2"/>
</dbReference>
<keyword evidence="3" id="KW-0805">Transcription regulation</keyword>
<reference evidence="10" key="1">
    <citation type="journal article" date="2019" name="Int. J. Syst. Evol. Microbiol.">
        <title>The Global Catalogue of Microorganisms (GCM) 10K type strain sequencing project: providing services to taxonomists for standard genome sequencing and annotation.</title>
        <authorList>
            <consortium name="The Broad Institute Genomics Platform"/>
            <consortium name="The Broad Institute Genome Sequencing Center for Infectious Disease"/>
            <person name="Wu L."/>
            <person name="Ma J."/>
        </authorList>
    </citation>
    <scope>NUCLEOTIDE SEQUENCE [LARGE SCALE GENOMIC DNA]</scope>
    <source>
        <strain evidence="10">JCM 4316</strain>
    </source>
</reference>
<proteinExistence type="inferred from homology"/>
<feature type="domain" description="RNA polymerase sigma-70 region 2" evidence="7">
    <location>
        <begin position="15"/>
        <end position="78"/>
    </location>
</feature>
<organism evidence="9 10">
    <name type="scientific">Streptomyces cuspidosporus</name>
    <dbReference type="NCBI Taxonomy" id="66882"/>
    <lineage>
        <taxon>Bacteria</taxon>
        <taxon>Bacillati</taxon>
        <taxon>Actinomycetota</taxon>
        <taxon>Actinomycetes</taxon>
        <taxon>Kitasatosporales</taxon>
        <taxon>Streptomycetaceae</taxon>
        <taxon>Streptomyces</taxon>
    </lineage>
</organism>
<keyword evidence="10" id="KW-1185">Reference proteome</keyword>
<dbReference type="InterPro" id="IPR007627">
    <property type="entry name" value="RNA_pol_sigma70_r2"/>
</dbReference>